<dbReference type="OrthoDB" id="2191705at2759"/>
<reference evidence="1 2" key="1">
    <citation type="submission" date="2018-10" db="EMBL/GenBank/DDBJ databases">
        <title>Draft genome sequence of the microsporidian Tubulinosema ratisbonensis.</title>
        <authorList>
            <person name="Polonais V."/>
            <person name="Peyretaillade E."/>
            <person name="Niehus S."/>
            <person name="Wawrzyniak I."/>
            <person name="Franchet A."/>
            <person name="Gaspin C."/>
            <person name="Reichstadt M."/>
            <person name="Belser C."/>
            <person name="Labadie K."/>
            <person name="Delbac F."/>
            <person name="Ferrandon D."/>
        </authorList>
    </citation>
    <scope>NUCLEOTIDE SEQUENCE [LARGE SCALE GENOMIC DNA]</scope>
    <source>
        <strain evidence="1 2">Franzen</strain>
    </source>
</reference>
<proteinExistence type="predicted"/>
<organism evidence="1 2">
    <name type="scientific">Tubulinosema ratisbonensis</name>
    <dbReference type="NCBI Taxonomy" id="291195"/>
    <lineage>
        <taxon>Eukaryota</taxon>
        <taxon>Fungi</taxon>
        <taxon>Fungi incertae sedis</taxon>
        <taxon>Microsporidia</taxon>
        <taxon>Tubulinosematoidea</taxon>
        <taxon>Tubulinosematidae</taxon>
        <taxon>Tubulinosema</taxon>
    </lineage>
</organism>
<accession>A0A437AH70</accession>
<name>A0A437AH70_9MICR</name>
<evidence type="ECO:0000313" key="1">
    <source>
        <dbReference type="EMBL" id="RVD90512.1"/>
    </source>
</evidence>
<protein>
    <submittedName>
        <fullName evidence="1">Beta-tubulin folding cofactor D</fullName>
    </submittedName>
</protein>
<dbReference type="VEuPathDB" id="MicrosporidiaDB:TUBRATIS_30640"/>
<dbReference type="AlphaFoldDB" id="A0A437AH70"/>
<sequence length="673" mass="80567">MLMNEINEILTNENLNNSPTDIHFLPKFVDYLPLLNTKMYFKYLTVVNNLILNPFDLSSILTNEQLKIFCEFNIKCLENNELLEICSQNLAITLNNLYISKKEIHYSFCQIFNLPVKEQIFYKILLNLSKLNKIEMEIVLDKTGSINLLCLKIEIISYQAERGFLNLNSSINLIKEYLSNENTKVGWIVSHSLHRMIKNTSNKIKILNELKEEIEVKSANFWINFTNLLTLFLCENVFIEFEFYKEMLFYWKEDTKSELVRESALLYMDSLFKKKQIISFNEVYFIFLFDTSFRLKKLALNILNENIKEENLLFFLNEISFSNFKIEEKTKFLQKFISPLTVKENLIIFLNHPNNQIRKIAAKILQNYVLCIKEFVKNENLFFISGILAFINKKDCNDNCICDYEIEYLNDILIDDSFYNTKIYDFIVEEYLSIIHMHLKKEIFIFDTKKIIKNLTFILEKNSTNENIPFICKNLSLKNEEFSDLIFNKLKRSRKESFILANTFNFKHKKEIINIFLDRINETVLDSLYLLKKHSNFTLPKEFILKIEYFLEFYEVDFTGDKGMNLRLSSLKLINLIDDNIFNKYFIRYFVDKSKFIRDFLIFNCASKKEDFYFIKCLNFNFDISSEIYVFLEKYYEIYERKKKENHLGNDLLHFYCTLKCFICLVMNLKKSF</sequence>
<keyword evidence="2" id="KW-1185">Reference proteome</keyword>
<dbReference type="Proteomes" id="UP000282876">
    <property type="component" value="Unassembled WGS sequence"/>
</dbReference>
<comment type="caution">
    <text evidence="1">The sequence shown here is derived from an EMBL/GenBank/DDBJ whole genome shotgun (WGS) entry which is preliminary data.</text>
</comment>
<dbReference type="STRING" id="291195.A0A437AH70"/>
<gene>
    <name evidence="1" type="ORF">TUBRATIS_30640</name>
</gene>
<dbReference type="EMBL" id="RCSS01000886">
    <property type="protein sequence ID" value="RVD90512.1"/>
    <property type="molecule type" value="Genomic_DNA"/>
</dbReference>
<evidence type="ECO:0000313" key="2">
    <source>
        <dbReference type="Proteomes" id="UP000282876"/>
    </source>
</evidence>